<dbReference type="Proteomes" id="UP001221411">
    <property type="component" value="Unassembled WGS sequence"/>
</dbReference>
<dbReference type="SUPFAM" id="SSF48452">
    <property type="entry name" value="TPR-like"/>
    <property type="match status" value="1"/>
</dbReference>
<proteinExistence type="predicted"/>
<keyword evidence="2" id="KW-1185">Reference proteome</keyword>
<organism evidence="1 2">
    <name type="scientific">Polyangium mundeleinium</name>
    <dbReference type="NCBI Taxonomy" id="2995306"/>
    <lineage>
        <taxon>Bacteria</taxon>
        <taxon>Pseudomonadati</taxon>
        <taxon>Myxococcota</taxon>
        <taxon>Polyangia</taxon>
        <taxon>Polyangiales</taxon>
        <taxon>Polyangiaceae</taxon>
        <taxon>Polyangium</taxon>
    </lineage>
</organism>
<comment type="caution">
    <text evidence="1">The sequence shown here is derived from an EMBL/GenBank/DDBJ whole genome shotgun (WGS) entry which is preliminary data.</text>
</comment>
<dbReference type="Gene3D" id="1.25.40.10">
    <property type="entry name" value="Tetratricopeptide repeat domain"/>
    <property type="match status" value="1"/>
</dbReference>
<protein>
    <recommendedName>
        <fullName evidence="3">MalT-like TPR region domain-containing protein</fullName>
    </recommendedName>
</protein>
<evidence type="ECO:0008006" key="3">
    <source>
        <dbReference type="Google" id="ProtNLM"/>
    </source>
</evidence>
<name>A0ABT5F2A2_9BACT</name>
<dbReference type="InterPro" id="IPR011990">
    <property type="entry name" value="TPR-like_helical_dom_sf"/>
</dbReference>
<gene>
    <name evidence="1" type="ORF">POL67_40675</name>
</gene>
<evidence type="ECO:0000313" key="2">
    <source>
        <dbReference type="Proteomes" id="UP001221411"/>
    </source>
</evidence>
<sequence>MLSERGRLAEASIEAARAEEQGRAHGGHRIAGAAEVHRSGIAYRRGDFVEAEALSRKAEATLSNVPPLRAGAMASRARALVALGRVEEALVEARRANAIVESGKHETLDKLVRLVHAEVLWAAGAKGEARAAIEKARAEILRSADRIGEPELRRSFLENVEVHARTIALAAAWAV</sequence>
<evidence type="ECO:0000313" key="1">
    <source>
        <dbReference type="EMBL" id="MDC0747719.1"/>
    </source>
</evidence>
<dbReference type="EMBL" id="JAQNDO010000001">
    <property type="protein sequence ID" value="MDC0747719.1"/>
    <property type="molecule type" value="Genomic_DNA"/>
</dbReference>
<accession>A0ABT5F2A2</accession>
<reference evidence="1 2" key="1">
    <citation type="submission" date="2022-11" db="EMBL/GenBank/DDBJ databases">
        <title>Minimal conservation of predation-associated metabolite biosynthetic gene clusters underscores biosynthetic potential of Myxococcota including descriptions for ten novel species: Archangium lansinium sp. nov., Myxococcus landrumus sp. nov., Nannocystis bai.</title>
        <authorList>
            <person name="Ahearne A."/>
            <person name="Stevens C."/>
            <person name="Dowd S."/>
        </authorList>
    </citation>
    <scope>NUCLEOTIDE SEQUENCE [LARGE SCALE GENOMIC DNA]</scope>
    <source>
        <strain evidence="1 2">RJM3</strain>
    </source>
</reference>